<dbReference type="InterPro" id="IPR029044">
    <property type="entry name" value="Nucleotide-diphossugar_trans"/>
</dbReference>
<keyword evidence="4" id="KW-1133">Transmembrane helix</keyword>
<evidence type="ECO:0000313" key="7">
    <source>
        <dbReference type="Proteomes" id="UP000199604"/>
    </source>
</evidence>
<evidence type="ECO:0000256" key="1">
    <source>
        <dbReference type="ARBA" id="ARBA00006739"/>
    </source>
</evidence>
<feature type="domain" description="Glycosyltransferase 2-like" evidence="5">
    <location>
        <begin position="7"/>
        <end position="129"/>
    </location>
</feature>
<evidence type="ECO:0000313" key="6">
    <source>
        <dbReference type="EMBL" id="SFB19082.1"/>
    </source>
</evidence>
<keyword evidence="4" id="KW-0812">Transmembrane</keyword>
<dbReference type="RefSeq" id="WP_091477241.1">
    <property type="nucleotide sequence ID" value="NZ_FOJT01000005.1"/>
</dbReference>
<dbReference type="Pfam" id="PF00535">
    <property type="entry name" value="Glycos_transf_2"/>
    <property type="match status" value="1"/>
</dbReference>
<organism evidence="6 7">
    <name type="scientific">Flavobacterium swingsii</name>
    <dbReference type="NCBI Taxonomy" id="498292"/>
    <lineage>
        <taxon>Bacteria</taxon>
        <taxon>Pseudomonadati</taxon>
        <taxon>Bacteroidota</taxon>
        <taxon>Flavobacteriia</taxon>
        <taxon>Flavobacteriales</taxon>
        <taxon>Flavobacteriaceae</taxon>
        <taxon>Flavobacterium</taxon>
    </lineage>
</organism>
<dbReference type="OrthoDB" id="9771846at2"/>
<dbReference type="EMBL" id="FOJT01000005">
    <property type="protein sequence ID" value="SFB19082.1"/>
    <property type="molecule type" value="Genomic_DNA"/>
</dbReference>
<keyword evidence="7" id="KW-1185">Reference proteome</keyword>
<evidence type="ECO:0000256" key="3">
    <source>
        <dbReference type="ARBA" id="ARBA00022679"/>
    </source>
</evidence>
<dbReference type="GO" id="GO:0016757">
    <property type="term" value="F:glycosyltransferase activity"/>
    <property type="evidence" value="ECO:0007669"/>
    <property type="project" value="UniProtKB-KW"/>
</dbReference>
<dbReference type="PANTHER" id="PTHR43179">
    <property type="entry name" value="RHAMNOSYLTRANSFERASE WBBL"/>
    <property type="match status" value="1"/>
</dbReference>
<accession>A0A1I0Z109</accession>
<gene>
    <name evidence="6" type="ORF">SAMN05660845_1933</name>
</gene>
<evidence type="ECO:0000256" key="2">
    <source>
        <dbReference type="ARBA" id="ARBA00022676"/>
    </source>
</evidence>
<comment type="similarity">
    <text evidence="1">Belongs to the glycosyltransferase 2 family.</text>
</comment>
<evidence type="ECO:0000259" key="5">
    <source>
        <dbReference type="Pfam" id="PF00535"/>
    </source>
</evidence>
<keyword evidence="3 6" id="KW-0808">Transferase</keyword>
<dbReference type="Proteomes" id="UP000199604">
    <property type="component" value="Unassembled WGS sequence"/>
</dbReference>
<dbReference type="AlphaFoldDB" id="A0A1I0Z109"/>
<dbReference type="PANTHER" id="PTHR43179:SF12">
    <property type="entry name" value="GALACTOFURANOSYLTRANSFERASE GLFT2"/>
    <property type="match status" value="1"/>
</dbReference>
<keyword evidence="4" id="KW-0472">Membrane</keyword>
<sequence>MNKKVFVIIVTYNGSKWIEKCINSLLHSIYPVDIVVIDNSSTDDSVELLKQFSEIHFIQSEENLGFGKANNIGIDYALKNNADYVFLLNQDTWVFDDTISNLVTVAQKNPSFGIVSPMHFSGNEKTLDEGFVTYYNRKIEENSDLTIAIVPFVNAAAWLVSSDCLRKVGGFEPLFGHYGEDRNYCDRVLYHQFQIVIVENAKICHDRKITRSFKKDVIQSKYRMLSQVLDINNTLFVSYANALKSVFGLPKYFKKSYSFTSIVKLFYNLVVYYLQLVFRMQTIIKSRKKSMTYVE</sequence>
<dbReference type="STRING" id="498292.SAMN05660845_1933"/>
<protein>
    <submittedName>
        <fullName evidence="6">Glycosyltransferase, GT2 family</fullName>
    </submittedName>
</protein>
<dbReference type="CDD" id="cd04186">
    <property type="entry name" value="GT_2_like_c"/>
    <property type="match status" value="1"/>
</dbReference>
<name>A0A1I0Z109_9FLAO</name>
<dbReference type="SUPFAM" id="SSF53448">
    <property type="entry name" value="Nucleotide-diphospho-sugar transferases"/>
    <property type="match status" value="1"/>
</dbReference>
<dbReference type="Gene3D" id="3.90.550.10">
    <property type="entry name" value="Spore Coat Polysaccharide Biosynthesis Protein SpsA, Chain A"/>
    <property type="match status" value="1"/>
</dbReference>
<evidence type="ECO:0000256" key="4">
    <source>
        <dbReference type="SAM" id="Phobius"/>
    </source>
</evidence>
<keyword evidence="2" id="KW-0328">Glycosyltransferase</keyword>
<feature type="transmembrane region" description="Helical" evidence="4">
    <location>
        <begin position="257"/>
        <end position="278"/>
    </location>
</feature>
<reference evidence="7" key="1">
    <citation type="submission" date="2016-10" db="EMBL/GenBank/DDBJ databases">
        <authorList>
            <person name="Varghese N."/>
            <person name="Submissions S."/>
        </authorList>
    </citation>
    <scope>NUCLEOTIDE SEQUENCE [LARGE SCALE GENOMIC DNA]</scope>
    <source>
        <strain evidence="7">DSM 21789</strain>
    </source>
</reference>
<dbReference type="InterPro" id="IPR001173">
    <property type="entry name" value="Glyco_trans_2-like"/>
</dbReference>
<proteinExistence type="inferred from homology"/>